<sequence length="922" mass="97116">MSIIEMSKTVTLNEASAVAETSTIGAATMDSTATTVTFKEKKGGVVIADGKTSGIKIVSRDNMITDAGGTVALTLTEKTTGIHLEDNVISMTGNETEAVVITDETNLQHQEAGINKKAISTNLNLGISNELDSPQEIVFIDSSVGGYEELANGVLPGRKVVILDSSLDGFGQIVRVLEEHPQVLSIHIVSHGTPGSLFLGNSEFNLNSIDSSNTQTLELKALSVKNILLYGCYLAAGPCGREFIEKVHQLTGANIAASARLTGGKFLGGDWELEFVRGELEVVLPFTKEIQRTWGYVLSAFEDRPAVYQIREGVLKELNPLTREFIDIGDTGIASINAAGLNRADNYMYAMERVTGTSHRLVRIDSTGTVEYVTSSGGTSSNSADAFTLTTANSSKPAAGDVDDKGYLWVVFKSEDEDSINSSVYRIKLTDPSHVSTGEINTIWTNVDWHEIAEDVAYVNADGKDYLFGVNSVGRIFEIDISAAAVDQDVNTITQLVPDMSSSVNIRDANGNSTTNRLIGDFISFDPITGVERSNFEAAWTGSEGGLYVSKNGQAYNMANFSPDEQPDRAAEELVSNTDGQNIRETDGVSTSDLSSVFHIPLIDLNGTETGDKNLDDVDYDAGTFTEGDPAVDIVETTTGTVPNPENPSNPVFNNGLIIKDYINISDPDNITTATNNNNSGVVSAGDRLATATVTLTNAYDGDELLVSSATVADGASTTVGSITIARAGTGNTAGTNNIALTLTPTTGTTASVDDFNAAIKAIQFKNTSEAPNNTNRTIQFVLTDADGNTSDEIFGPDSGGRKHTTTVAVQAVNDAPVLDLDGNNSSTATGSDYKTTFTEGGGAVAIGDSDVSITDADDINIESATITLGSRPDGDTVESLLVNGTLPGTISAGAYDSSTGVITLTGSATLSQYQAAIAQIQ</sequence>
<feature type="domain" description="DUF4347" evidence="2">
    <location>
        <begin position="137"/>
        <end position="298"/>
    </location>
</feature>
<dbReference type="eggNOG" id="COG5625">
    <property type="taxonomic scope" value="Bacteria"/>
</dbReference>
<dbReference type="OrthoDB" id="433848at2"/>
<dbReference type="STRING" id="203124.Tery_4419"/>
<dbReference type="AlphaFoldDB" id="Q10WG7"/>
<name>Q10WG7_TRIEI</name>
<dbReference type="RefSeq" id="WP_011613732.1">
    <property type="nucleotide sequence ID" value="NC_008312.1"/>
</dbReference>
<gene>
    <name evidence="3" type="ordered locus">Tery_4419</name>
</gene>
<reference evidence="3" key="1">
    <citation type="submission" date="2006-06" db="EMBL/GenBank/DDBJ databases">
        <title>Complete sequence of Trichodesmium erythraeum IMS101.</title>
        <authorList>
            <consortium name="US DOE Joint Genome Institute"/>
            <person name="Copeland A."/>
            <person name="Lucas S."/>
            <person name="Lapidus A."/>
            <person name="Barry K."/>
            <person name="Detter J.C."/>
            <person name="Glavina del Rio T."/>
            <person name="Hammon N."/>
            <person name="Israni S."/>
            <person name="Dalin E."/>
            <person name="Tice H."/>
            <person name="Pitluck S."/>
            <person name="Kiss H."/>
            <person name="Munk A.C."/>
            <person name="Brettin T."/>
            <person name="Bruce D."/>
            <person name="Han C."/>
            <person name="Tapia R."/>
            <person name="Gilna P."/>
            <person name="Schmutz J."/>
            <person name="Larimer F."/>
            <person name="Land M."/>
            <person name="Hauser L."/>
            <person name="Kyrpides N."/>
            <person name="Kim E."/>
            <person name="Richardson P."/>
        </authorList>
    </citation>
    <scope>NUCLEOTIDE SEQUENCE [LARGE SCALE GENOMIC DNA]</scope>
    <source>
        <strain evidence="3">IMS101</strain>
    </source>
</reference>
<dbReference type="HOGENOM" id="CLU_316404_0_0_3"/>
<protein>
    <recommendedName>
        <fullName evidence="2">DUF4347 domain-containing protein</fullName>
    </recommendedName>
</protein>
<dbReference type="SUPFAM" id="SSF63825">
    <property type="entry name" value="YWTD domain"/>
    <property type="match status" value="1"/>
</dbReference>
<dbReference type="Pfam" id="PF14252">
    <property type="entry name" value="DUF4347"/>
    <property type="match status" value="1"/>
</dbReference>
<evidence type="ECO:0000256" key="1">
    <source>
        <dbReference type="SAM" id="MobiDB-lite"/>
    </source>
</evidence>
<proteinExistence type="predicted"/>
<feature type="region of interest" description="Disordered" evidence="1">
    <location>
        <begin position="569"/>
        <end position="589"/>
    </location>
</feature>
<evidence type="ECO:0000313" key="3">
    <source>
        <dbReference type="EMBL" id="ABG53407.1"/>
    </source>
</evidence>
<evidence type="ECO:0000259" key="2">
    <source>
        <dbReference type="Pfam" id="PF14252"/>
    </source>
</evidence>
<dbReference type="EMBL" id="CP000393">
    <property type="protein sequence ID" value="ABG53407.1"/>
    <property type="molecule type" value="Genomic_DNA"/>
</dbReference>
<accession>Q10WG7</accession>
<organism evidence="3">
    <name type="scientific">Trichodesmium erythraeum (strain IMS101)</name>
    <dbReference type="NCBI Taxonomy" id="203124"/>
    <lineage>
        <taxon>Bacteria</taxon>
        <taxon>Bacillati</taxon>
        <taxon>Cyanobacteriota</taxon>
        <taxon>Cyanophyceae</taxon>
        <taxon>Oscillatoriophycideae</taxon>
        <taxon>Oscillatoriales</taxon>
        <taxon>Microcoleaceae</taxon>
        <taxon>Trichodesmium</taxon>
    </lineage>
</organism>
<dbReference type="InterPro" id="IPR025592">
    <property type="entry name" value="DUF4347"/>
</dbReference>
<dbReference type="KEGG" id="ter:Tery_4419"/>